<proteinExistence type="predicted"/>
<dbReference type="EMBL" id="JAQQWM010000001">
    <property type="protein sequence ID" value="KAK8083647.1"/>
    <property type="molecule type" value="Genomic_DNA"/>
</dbReference>
<gene>
    <name evidence="1" type="ORF">PG996_002428</name>
</gene>
<evidence type="ECO:0000313" key="1">
    <source>
        <dbReference type="EMBL" id="KAK8083647.1"/>
    </source>
</evidence>
<keyword evidence="2" id="KW-1185">Reference proteome</keyword>
<organism evidence="1 2">
    <name type="scientific">Apiospora saccharicola</name>
    <dbReference type="NCBI Taxonomy" id="335842"/>
    <lineage>
        <taxon>Eukaryota</taxon>
        <taxon>Fungi</taxon>
        <taxon>Dikarya</taxon>
        <taxon>Ascomycota</taxon>
        <taxon>Pezizomycotina</taxon>
        <taxon>Sordariomycetes</taxon>
        <taxon>Xylariomycetidae</taxon>
        <taxon>Amphisphaeriales</taxon>
        <taxon>Apiosporaceae</taxon>
        <taxon>Apiospora</taxon>
    </lineage>
</organism>
<accession>A0ABR1WKX2</accession>
<dbReference type="Proteomes" id="UP001446871">
    <property type="component" value="Unassembled WGS sequence"/>
</dbReference>
<name>A0ABR1WKX2_9PEZI</name>
<evidence type="ECO:0000313" key="2">
    <source>
        <dbReference type="Proteomes" id="UP001446871"/>
    </source>
</evidence>
<reference evidence="1 2" key="1">
    <citation type="submission" date="2023-01" db="EMBL/GenBank/DDBJ databases">
        <title>Analysis of 21 Apiospora genomes using comparative genomics revels a genus with tremendous synthesis potential of carbohydrate active enzymes and secondary metabolites.</title>
        <authorList>
            <person name="Sorensen T."/>
        </authorList>
    </citation>
    <scope>NUCLEOTIDE SEQUENCE [LARGE SCALE GENOMIC DNA]</scope>
    <source>
        <strain evidence="1 2">CBS 83171</strain>
    </source>
</reference>
<sequence length="59" mass="6719">MIAYHGFWNNGLEVSKSTFGFGVRSDYHRVKSKRYKTMQYLSPEHAVDLLVRRGGGGGR</sequence>
<protein>
    <submittedName>
        <fullName evidence="1">Uncharacterized protein</fullName>
    </submittedName>
</protein>
<comment type="caution">
    <text evidence="1">The sequence shown here is derived from an EMBL/GenBank/DDBJ whole genome shotgun (WGS) entry which is preliminary data.</text>
</comment>